<organism evidence="2 3">
    <name type="scientific">Henosepilachna vigintioctopunctata</name>
    <dbReference type="NCBI Taxonomy" id="420089"/>
    <lineage>
        <taxon>Eukaryota</taxon>
        <taxon>Metazoa</taxon>
        <taxon>Ecdysozoa</taxon>
        <taxon>Arthropoda</taxon>
        <taxon>Hexapoda</taxon>
        <taxon>Insecta</taxon>
        <taxon>Pterygota</taxon>
        <taxon>Neoptera</taxon>
        <taxon>Endopterygota</taxon>
        <taxon>Coleoptera</taxon>
        <taxon>Polyphaga</taxon>
        <taxon>Cucujiformia</taxon>
        <taxon>Coccinelloidea</taxon>
        <taxon>Coccinellidae</taxon>
        <taxon>Epilachninae</taxon>
        <taxon>Epilachnini</taxon>
        <taxon>Henosepilachna</taxon>
    </lineage>
</organism>
<proteinExistence type="predicted"/>
<dbReference type="EMBL" id="JARQZJ010000078">
    <property type="protein sequence ID" value="KAK9882607.1"/>
    <property type="molecule type" value="Genomic_DNA"/>
</dbReference>
<evidence type="ECO:0000313" key="3">
    <source>
        <dbReference type="Proteomes" id="UP001431783"/>
    </source>
</evidence>
<name>A0AAW1UQE0_9CUCU</name>
<sequence>MAEERSIHAAALQRGIGVPKASGKKTPKINQARWRDILRVGLWEQAYGEHTATDGKTTAKDLNKSKKNMNDKERTRSNTDSNGGNDWDMKKTKDMGMHATKIQNSNHRRKTECDDLNKTIIEVEDITEDSFFADIITNNKNKRKRLYSSSPEEGVEKYRKTGMDISTEKIIEQFEKLEKFCEQNKNVHKPIKESVGMMRFTINRLSKGMEN</sequence>
<feature type="region of interest" description="Disordered" evidence="1">
    <location>
        <begin position="53"/>
        <end position="92"/>
    </location>
</feature>
<reference evidence="2 3" key="1">
    <citation type="submission" date="2023-03" db="EMBL/GenBank/DDBJ databases">
        <title>Genome insight into feeding habits of ladybird beetles.</title>
        <authorList>
            <person name="Li H.-S."/>
            <person name="Huang Y.-H."/>
            <person name="Pang H."/>
        </authorList>
    </citation>
    <scope>NUCLEOTIDE SEQUENCE [LARGE SCALE GENOMIC DNA]</scope>
    <source>
        <strain evidence="2">SYSU_2023b</strain>
        <tissue evidence="2">Whole body</tissue>
    </source>
</reference>
<keyword evidence="3" id="KW-1185">Reference proteome</keyword>
<dbReference type="AlphaFoldDB" id="A0AAW1UQE0"/>
<accession>A0AAW1UQE0</accession>
<feature type="compositionally biased region" description="Basic and acidic residues" evidence="1">
    <location>
        <begin position="53"/>
        <end position="77"/>
    </location>
</feature>
<evidence type="ECO:0000256" key="1">
    <source>
        <dbReference type="SAM" id="MobiDB-lite"/>
    </source>
</evidence>
<protein>
    <submittedName>
        <fullName evidence="2">Uncharacterized protein</fullName>
    </submittedName>
</protein>
<dbReference type="Proteomes" id="UP001431783">
    <property type="component" value="Unassembled WGS sequence"/>
</dbReference>
<evidence type="ECO:0000313" key="2">
    <source>
        <dbReference type="EMBL" id="KAK9882607.1"/>
    </source>
</evidence>
<gene>
    <name evidence="2" type="ORF">WA026_022236</name>
</gene>
<comment type="caution">
    <text evidence="2">The sequence shown here is derived from an EMBL/GenBank/DDBJ whole genome shotgun (WGS) entry which is preliminary data.</text>
</comment>